<dbReference type="Proteomes" id="UP001304125">
    <property type="component" value="Chromosome"/>
</dbReference>
<evidence type="ECO:0000313" key="2">
    <source>
        <dbReference type="Proteomes" id="UP001304125"/>
    </source>
</evidence>
<dbReference type="EMBL" id="CP134879">
    <property type="protein sequence ID" value="WNM24114.1"/>
    <property type="molecule type" value="Genomic_DNA"/>
</dbReference>
<dbReference type="AlphaFoldDB" id="A0AA96F5L0"/>
<accession>A0AA96F5L0</accession>
<reference evidence="1 2" key="1">
    <citation type="submission" date="2023-09" db="EMBL/GenBank/DDBJ databases">
        <title>Demequina sp. a novel bacteria isolated from Capsicum annuum.</title>
        <authorList>
            <person name="Humaira Z."/>
            <person name="Lee J."/>
            <person name="Cho D."/>
        </authorList>
    </citation>
    <scope>NUCLEOTIDE SEQUENCE [LARGE SCALE GENOMIC DNA]</scope>
    <source>
        <strain evidence="1 2">OYTSA14</strain>
    </source>
</reference>
<protein>
    <submittedName>
        <fullName evidence="1">Uncharacterized protein</fullName>
    </submittedName>
</protein>
<gene>
    <name evidence="1" type="ORF">RN606_12200</name>
</gene>
<dbReference type="RefSeq" id="WP_313497555.1">
    <property type="nucleotide sequence ID" value="NZ_CP134879.1"/>
</dbReference>
<sequence length="202" mass="21517">MTATLEMTVPTGWRLVTRGDGPHSVETVANDLVQDVPSSDRSARLREVRGALEAGFASVAAEDAEVVSLLVPGGVAGARLPITVAVLRLTMATRSSMEANRALAGIAAQDPTARLLATDAGPAMRTHSLAAFGRLHAERLGLDERDLADGAALHARYLLPPRGKGRWLALVHTVLMVEPDSVSAWLELCDALVTAVQWRRDE</sequence>
<proteinExistence type="predicted"/>
<evidence type="ECO:0000313" key="1">
    <source>
        <dbReference type="EMBL" id="WNM24114.1"/>
    </source>
</evidence>
<organism evidence="1 2">
    <name type="scientific">Demequina capsici</name>
    <dbReference type="NCBI Taxonomy" id="3075620"/>
    <lineage>
        <taxon>Bacteria</taxon>
        <taxon>Bacillati</taxon>
        <taxon>Actinomycetota</taxon>
        <taxon>Actinomycetes</taxon>
        <taxon>Micrococcales</taxon>
        <taxon>Demequinaceae</taxon>
        <taxon>Demequina</taxon>
    </lineage>
</organism>
<name>A0AA96F5L0_9MICO</name>
<keyword evidence="2" id="KW-1185">Reference proteome</keyword>